<dbReference type="PANTHER" id="PTHR32305:SF15">
    <property type="entry name" value="PROTEIN RHSA-RELATED"/>
    <property type="match status" value="1"/>
</dbReference>
<name>A0A4R3I7E0_9GAMM</name>
<feature type="domain" description="DUF6531" evidence="3">
    <location>
        <begin position="474"/>
        <end position="546"/>
    </location>
</feature>
<dbReference type="Proteomes" id="UP000295793">
    <property type="component" value="Unassembled WGS sequence"/>
</dbReference>
<dbReference type="InterPro" id="IPR045351">
    <property type="entry name" value="DUF6531"/>
</dbReference>
<feature type="region of interest" description="Disordered" evidence="2">
    <location>
        <begin position="425"/>
        <end position="464"/>
    </location>
</feature>
<evidence type="ECO:0000259" key="4">
    <source>
        <dbReference type="Pfam" id="PF25023"/>
    </source>
</evidence>
<comment type="caution">
    <text evidence="5">The sequence shown here is derived from an EMBL/GenBank/DDBJ whole genome shotgun (WGS) entry which is preliminary data.</text>
</comment>
<dbReference type="Gene3D" id="2.180.10.10">
    <property type="entry name" value="RHS repeat-associated core"/>
    <property type="match status" value="2"/>
</dbReference>
<dbReference type="RefSeq" id="WP_132701577.1">
    <property type="nucleotide sequence ID" value="NZ_SLZR01000007.1"/>
</dbReference>
<dbReference type="NCBIfam" id="TIGR01643">
    <property type="entry name" value="YD_repeat_2x"/>
    <property type="match status" value="5"/>
</dbReference>
<dbReference type="OrthoDB" id="9815414at2"/>
<dbReference type="EMBL" id="SLZR01000007">
    <property type="protein sequence ID" value="TCS41139.1"/>
    <property type="molecule type" value="Genomic_DNA"/>
</dbReference>
<evidence type="ECO:0000256" key="1">
    <source>
        <dbReference type="ARBA" id="ARBA00022737"/>
    </source>
</evidence>
<keyword evidence="6" id="KW-1185">Reference proteome</keyword>
<gene>
    <name evidence="5" type="ORF">BCF53_107154</name>
</gene>
<evidence type="ECO:0000313" key="5">
    <source>
        <dbReference type="EMBL" id="TCS41139.1"/>
    </source>
</evidence>
<dbReference type="InterPro" id="IPR050708">
    <property type="entry name" value="T6SS_VgrG/RHS"/>
</dbReference>
<evidence type="ECO:0000313" key="6">
    <source>
        <dbReference type="Proteomes" id="UP000295793"/>
    </source>
</evidence>
<dbReference type="InterPro" id="IPR031325">
    <property type="entry name" value="RHS_repeat"/>
</dbReference>
<dbReference type="Pfam" id="PF05593">
    <property type="entry name" value="RHS_repeat"/>
    <property type="match status" value="1"/>
</dbReference>
<dbReference type="InterPro" id="IPR022385">
    <property type="entry name" value="Rhs_assc_core"/>
</dbReference>
<proteinExistence type="predicted"/>
<dbReference type="InterPro" id="IPR056823">
    <property type="entry name" value="TEN-like_YD-shell"/>
</dbReference>
<dbReference type="NCBIfam" id="TIGR03696">
    <property type="entry name" value="Rhs_assc_core"/>
    <property type="match status" value="1"/>
</dbReference>
<feature type="domain" description="Teneurin-like YD-shell" evidence="4">
    <location>
        <begin position="906"/>
        <end position="1014"/>
    </location>
</feature>
<reference evidence="5 6" key="1">
    <citation type="submission" date="2019-03" db="EMBL/GenBank/DDBJ databases">
        <title>Genomic Encyclopedia of Archaeal and Bacterial Type Strains, Phase II (KMG-II): from individual species to whole genera.</title>
        <authorList>
            <person name="Goeker M."/>
        </authorList>
    </citation>
    <scope>NUCLEOTIDE SEQUENCE [LARGE SCALE GENOMIC DNA]</scope>
    <source>
        <strain evidence="5 6">DSM 15388</strain>
    </source>
</reference>
<accession>A0A4R3I7E0</accession>
<feature type="compositionally biased region" description="Basic and acidic residues" evidence="2">
    <location>
        <begin position="438"/>
        <end position="464"/>
    </location>
</feature>
<organism evidence="5 6">
    <name type="scientific">Reinekea marinisedimentorum</name>
    <dbReference type="NCBI Taxonomy" id="230495"/>
    <lineage>
        <taxon>Bacteria</taxon>
        <taxon>Pseudomonadati</taxon>
        <taxon>Pseudomonadota</taxon>
        <taxon>Gammaproteobacteria</taxon>
        <taxon>Oceanospirillales</taxon>
        <taxon>Saccharospirillaceae</taxon>
        <taxon>Reinekea</taxon>
    </lineage>
</organism>
<dbReference type="PRINTS" id="PR00394">
    <property type="entry name" value="RHSPROTEIN"/>
</dbReference>
<dbReference type="PANTHER" id="PTHR32305">
    <property type="match status" value="1"/>
</dbReference>
<evidence type="ECO:0000256" key="2">
    <source>
        <dbReference type="SAM" id="MobiDB-lite"/>
    </source>
</evidence>
<keyword evidence="1" id="KW-0677">Repeat</keyword>
<dbReference type="Pfam" id="PF20148">
    <property type="entry name" value="DUF6531"/>
    <property type="match status" value="1"/>
</dbReference>
<sequence>MNDRDQLLREQFSETGAAGSTIDPSANSAQRPAIQADKNAAKKLPNAIKEQLRSHISDWSLLNAEVASGYRSGEGIQFFEQTSRGYRKVNGYCRGSVCLVSDGWLKRVNNPQVSGSSAAVSSYSNTAVASADEPEVVEDSYSTTETNHQIEFYIANPDGDPMPDARYSIVINGQTYSGALDENGEGISEYLPEGEAEITIEPNLANLDALRSSIQQQFDGLVNDAQERQAMLDDLLFQDGFVNGTLIIGCIWAKAVWNRGSELTSDTWQMIKGTPSAVSEASAAIWQAMKDKDEDGVIDGYAYLVNAAGELKSDVERLASVSLALMKDEAFWDMLMDFCSRYYDAMSAEDKAKMFGGASFDLAACFIGAAALAKVATAAKTIKTSTGVATVLAGSRFYAPAVKAIKRIAHIYDLAENPLKKKLKVSKSKHKTRFSQSKSKETLPDKKVVAEENPARTDTGDASERCASTECLSDPISMVTGEELYEVVDFSIPGPVPVSWKRTYRSTATATRSDIGYGWSHPWAMHLDIEPDTVWLRTEEGLRVPFSMPDHGATHRHPIGSTLTRFHDSFTLIHNGQHCVFEPHPFVPSRLRLVQIGNEQQSQFWKLSYSDANNQSRLVQATSSWGEELNLQWNDHGIQRIYREQEEGSTLLVRYLVDDQGDLIAARQAQRPTEQYRYNNHLFVLRQTGTGIRFVFEWDQLTPKARCTRQASSDGHYDYQFDWDYKGETPADSRVRFWNKGVDSNGIVELFGYDDNAMLLCHMKGDGGTEYFYYDGHQQLIKHINAEGQSQHYSYDHFQRLQQLTDVTGQKTHFQYLGRTQLPVKITNSLGQKLAFEYDHQDRLVQKTFADGKSEQYRYDDGKLSKKIDPFGRVHHYQWHPHWGTLETYSLLESTAPGAATLQQVNFLYDDQGRLASQTDSLGNEQHFVYDEQGQLITRSNQHGQAEHFSYDKHGRVIAQTDSIGRTTQFQYGRFAQLEAKTLPDGSTIQFEYDRERNLVGIINPNGAKHRFSYDACERIQSETTVDGRTTQYQYNKLGHLTGLTDGSIEASFQRDALGKLLSEHYRDANRPEAEVYNQFKYDDFGQLVQASNAPADIAFKYNEQGQLIEECSTHTFKGAYGKLDAHRHESHFHYNAQGLLEGLEHKAFKPETPDMQFGFIHRNTWAMRRSSWNERYDWHKNGALAALHIGSEFGDEQTLLTQQINDRGQLSERTQGQHTIRYGYDAEQRLQQVQRLNQAARNGEAIVQERSYQYDAAGRISTLVENNQSQQFFYNEQDHLTGINEQNLSTDPAGNRLPDGIEKLLDNRLPFWCDRHYEYDAWGNIVKIKRGQNQRLVQELTYNAKHQLVKLIETKNGEHKHTLTFSYDALGRRIRKEVFDQNEHGQTNENYRYAESYIWRGNQQIQTRYYDKSKRCKTDQAVIYQPGSHTPLAILDSEAGLLDIDTDHLGTPKALYEHHSGEQLWRADHDTYGALKNEQSSNEKYNLKLRFQGQYEDAETGLYYNFNRYYDPHAGRYINHDPIGLMGGLNQYQYCPNPVGWVDPLGLACKEGIHTRGYQPASGERSLTKEEYKNLISGTRGQGAALQSQLLSRLSSTDYVYRATTKRTLEYYRSAGRINRDAYMTFDDVGLDPAVTMDKSQVFEEWGKHEVLLKIPTSEVTGAKVPRPFGNSLEVGWEPTTEAYPAAGSGGNSQFLAQTTSWDESWVIPMK</sequence>
<dbReference type="InterPro" id="IPR006530">
    <property type="entry name" value="YD"/>
</dbReference>
<protein>
    <submittedName>
        <fullName evidence="5">RHS repeat-associated protein</fullName>
    </submittedName>
</protein>
<feature type="region of interest" description="Disordered" evidence="2">
    <location>
        <begin position="1"/>
        <end position="33"/>
    </location>
</feature>
<feature type="compositionally biased region" description="Basic and acidic residues" evidence="2">
    <location>
        <begin position="1"/>
        <end position="12"/>
    </location>
</feature>
<dbReference type="Pfam" id="PF25023">
    <property type="entry name" value="TEN_YD-shell"/>
    <property type="match status" value="2"/>
</dbReference>
<feature type="domain" description="Teneurin-like YD-shell" evidence="4">
    <location>
        <begin position="1216"/>
        <end position="1522"/>
    </location>
</feature>
<evidence type="ECO:0000259" key="3">
    <source>
        <dbReference type="Pfam" id="PF20148"/>
    </source>
</evidence>